<dbReference type="Pfam" id="PF16879">
    <property type="entry name" value="Sin3a_C"/>
    <property type="match status" value="1"/>
</dbReference>
<gene>
    <name evidence="3" type="ORF">FA13DRAFT_1817944</name>
</gene>
<protein>
    <recommendedName>
        <fullName evidence="2">Sin3 C-terminal domain-containing protein</fullName>
    </recommendedName>
</protein>
<dbReference type="Proteomes" id="UP000298030">
    <property type="component" value="Unassembled WGS sequence"/>
</dbReference>
<keyword evidence="4" id="KW-1185">Reference proteome</keyword>
<reference evidence="3 4" key="1">
    <citation type="journal article" date="2019" name="Nat. Ecol. Evol.">
        <title>Megaphylogeny resolves global patterns of mushroom evolution.</title>
        <authorList>
            <person name="Varga T."/>
            <person name="Krizsan K."/>
            <person name="Foldi C."/>
            <person name="Dima B."/>
            <person name="Sanchez-Garcia M."/>
            <person name="Sanchez-Ramirez S."/>
            <person name="Szollosi G.J."/>
            <person name="Szarkandi J.G."/>
            <person name="Papp V."/>
            <person name="Albert L."/>
            <person name="Andreopoulos W."/>
            <person name="Angelini C."/>
            <person name="Antonin V."/>
            <person name="Barry K.W."/>
            <person name="Bougher N.L."/>
            <person name="Buchanan P."/>
            <person name="Buyck B."/>
            <person name="Bense V."/>
            <person name="Catcheside P."/>
            <person name="Chovatia M."/>
            <person name="Cooper J."/>
            <person name="Damon W."/>
            <person name="Desjardin D."/>
            <person name="Finy P."/>
            <person name="Geml J."/>
            <person name="Haridas S."/>
            <person name="Hughes K."/>
            <person name="Justo A."/>
            <person name="Karasinski D."/>
            <person name="Kautmanova I."/>
            <person name="Kiss B."/>
            <person name="Kocsube S."/>
            <person name="Kotiranta H."/>
            <person name="LaButti K.M."/>
            <person name="Lechner B.E."/>
            <person name="Liimatainen K."/>
            <person name="Lipzen A."/>
            <person name="Lukacs Z."/>
            <person name="Mihaltcheva S."/>
            <person name="Morgado L.N."/>
            <person name="Niskanen T."/>
            <person name="Noordeloos M.E."/>
            <person name="Ohm R.A."/>
            <person name="Ortiz-Santana B."/>
            <person name="Ovrebo C."/>
            <person name="Racz N."/>
            <person name="Riley R."/>
            <person name="Savchenko A."/>
            <person name="Shiryaev A."/>
            <person name="Soop K."/>
            <person name="Spirin V."/>
            <person name="Szebenyi C."/>
            <person name="Tomsovsky M."/>
            <person name="Tulloss R.E."/>
            <person name="Uehling J."/>
            <person name="Grigoriev I.V."/>
            <person name="Vagvolgyi C."/>
            <person name="Papp T."/>
            <person name="Martin F.M."/>
            <person name="Miettinen O."/>
            <person name="Hibbett D.S."/>
            <person name="Nagy L.G."/>
        </authorList>
    </citation>
    <scope>NUCLEOTIDE SEQUENCE [LARGE SCALE GENOMIC DNA]</scope>
    <source>
        <strain evidence="3 4">FP101781</strain>
    </source>
</reference>
<comment type="caution">
    <text evidence="3">The sequence shown here is derived from an EMBL/GenBank/DDBJ whole genome shotgun (WGS) entry which is preliminary data.</text>
</comment>
<accession>A0A4Y7SRL9</accession>
<dbReference type="OrthoDB" id="3042726at2759"/>
<organism evidence="3 4">
    <name type="scientific">Coprinellus micaceus</name>
    <name type="common">Glistening ink-cap mushroom</name>
    <name type="synonym">Coprinus micaceus</name>
    <dbReference type="NCBI Taxonomy" id="71717"/>
    <lineage>
        <taxon>Eukaryota</taxon>
        <taxon>Fungi</taxon>
        <taxon>Dikarya</taxon>
        <taxon>Basidiomycota</taxon>
        <taxon>Agaricomycotina</taxon>
        <taxon>Agaricomycetes</taxon>
        <taxon>Agaricomycetidae</taxon>
        <taxon>Agaricales</taxon>
        <taxon>Agaricineae</taxon>
        <taxon>Psathyrellaceae</taxon>
        <taxon>Coprinellus</taxon>
    </lineage>
</organism>
<dbReference type="EMBL" id="QPFP01000066">
    <property type="protein sequence ID" value="TEB24517.1"/>
    <property type="molecule type" value="Genomic_DNA"/>
</dbReference>
<sequence>MRAVFGIQHAYKVFTTDKICGAIIKQLQIIQLDHKSKELLEILKKSDQKNNRQNTERVLGPDENIFRIDWLADIKTITVQLIGKDDSSFDDSEVLTGRWQSYIDSFVSADVTSGVSPSKMKLPFLKRNVPLSAKRVQPDVASRSNLEIKVCVRTYRFFYVTNTEDFLWKYRSKPEMESSFKRLKKRNELRQEWMKKIEEEPVVPTVTRPALPAAASVVESAAPTTPAPPIEGGPDSSS</sequence>
<feature type="domain" description="Sin3 C-terminal" evidence="2">
    <location>
        <begin position="1"/>
        <end position="167"/>
    </location>
</feature>
<feature type="compositionally biased region" description="Low complexity" evidence="1">
    <location>
        <begin position="214"/>
        <end position="223"/>
    </location>
</feature>
<dbReference type="InterPro" id="IPR031693">
    <property type="entry name" value="Sin3_C"/>
</dbReference>
<evidence type="ECO:0000313" key="4">
    <source>
        <dbReference type="Proteomes" id="UP000298030"/>
    </source>
</evidence>
<dbReference type="AlphaFoldDB" id="A0A4Y7SRL9"/>
<evidence type="ECO:0000313" key="3">
    <source>
        <dbReference type="EMBL" id="TEB24517.1"/>
    </source>
</evidence>
<name>A0A4Y7SRL9_COPMI</name>
<evidence type="ECO:0000259" key="2">
    <source>
        <dbReference type="Pfam" id="PF16879"/>
    </source>
</evidence>
<proteinExistence type="predicted"/>
<dbReference type="STRING" id="71717.A0A4Y7SRL9"/>
<evidence type="ECO:0000256" key="1">
    <source>
        <dbReference type="SAM" id="MobiDB-lite"/>
    </source>
</evidence>
<feature type="region of interest" description="Disordered" evidence="1">
    <location>
        <begin position="214"/>
        <end position="238"/>
    </location>
</feature>